<dbReference type="Pfam" id="PF11951">
    <property type="entry name" value="Fungal_trans_2"/>
    <property type="match status" value="1"/>
</dbReference>
<comment type="caution">
    <text evidence="1">The sequence shown here is derived from an EMBL/GenBank/DDBJ whole genome shotgun (WGS) entry which is preliminary data.</text>
</comment>
<dbReference type="EMBL" id="AMGX01000035">
    <property type="protein sequence ID" value="EXJ56376.1"/>
    <property type="molecule type" value="Genomic_DNA"/>
</dbReference>
<proteinExistence type="predicted"/>
<dbReference type="OrthoDB" id="4146035at2759"/>
<dbReference type="Proteomes" id="UP000019471">
    <property type="component" value="Unassembled WGS sequence"/>
</dbReference>
<keyword evidence="2" id="KW-1185">Reference proteome</keyword>
<evidence type="ECO:0000313" key="2">
    <source>
        <dbReference type="Proteomes" id="UP000019471"/>
    </source>
</evidence>
<gene>
    <name evidence="1" type="ORF">A1O5_12643</name>
</gene>
<dbReference type="STRING" id="1182543.W9VVY2"/>
<reference evidence="1 2" key="1">
    <citation type="submission" date="2013-03" db="EMBL/GenBank/DDBJ databases">
        <title>The Genome Sequence of Cladophialophora psammophila CBS 110553.</title>
        <authorList>
            <consortium name="The Broad Institute Genomics Platform"/>
            <person name="Cuomo C."/>
            <person name="de Hoog S."/>
            <person name="Gorbushina A."/>
            <person name="Walker B."/>
            <person name="Young S.K."/>
            <person name="Zeng Q."/>
            <person name="Gargeya S."/>
            <person name="Fitzgerald M."/>
            <person name="Haas B."/>
            <person name="Abouelleil A."/>
            <person name="Allen A.W."/>
            <person name="Alvarado L."/>
            <person name="Arachchi H.M."/>
            <person name="Berlin A.M."/>
            <person name="Chapman S.B."/>
            <person name="Gainer-Dewar J."/>
            <person name="Goldberg J."/>
            <person name="Griggs A."/>
            <person name="Gujja S."/>
            <person name="Hansen M."/>
            <person name="Howarth C."/>
            <person name="Imamovic A."/>
            <person name="Ireland A."/>
            <person name="Larimer J."/>
            <person name="McCowan C."/>
            <person name="Murphy C."/>
            <person name="Pearson M."/>
            <person name="Poon T.W."/>
            <person name="Priest M."/>
            <person name="Roberts A."/>
            <person name="Saif S."/>
            <person name="Shea T."/>
            <person name="Sisk P."/>
            <person name="Sykes S."/>
            <person name="Wortman J."/>
            <person name="Nusbaum C."/>
            <person name="Birren B."/>
        </authorList>
    </citation>
    <scope>NUCLEOTIDE SEQUENCE [LARGE SCALE GENOMIC DNA]</scope>
    <source>
        <strain evidence="1 2">CBS 110553</strain>
    </source>
</reference>
<dbReference type="AlphaFoldDB" id="W9VVY2"/>
<evidence type="ECO:0008006" key="3">
    <source>
        <dbReference type="Google" id="ProtNLM"/>
    </source>
</evidence>
<dbReference type="RefSeq" id="XP_007751402.1">
    <property type="nucleotide sequence ID" value="XM_007753212.1"/>
</dbReference>
<organism evidence="1 2">
    <name type="scientific">Cladophialophora psammophila CBS 110553</name>
    <dbReference type="NCBI Taxonomy" id="1182543"/>
    <lineage>
        <taxon>Eukaryota</taxon>
        <taxon>Fungi</taxon>
        <taxon>Dikarya</taxon>
        <taxon>Ascomycota</taxon>
        <taxon>Pezizomycotina</taxon>
        <taxon>Eurotiomycetes</taxon>
        <taxon>Chaetothyriomycetidae</taxon>
        <taxon>Chaetothyriales</taxon>
        <taxon>Herpotrichiellaceae</taxon>
        <taxon>Cladophialophora</taxon>
    </lineage>
</organism>
<dbReference type="GeneID" id="19197329"/>
<dbReference type="HOGENOM" id="CLU_1825101_0_0_1"/>
<name>W9VVY2_9EURO</name>
<protein>
    <recommendedName>
        <fullName evidence="3">Transcription factor domain-containing protein</fullName>
    </recommendedName>
</protein>
<evidence type="ECO:0000313" key="1">
    <source>
        <dbReference type="EMBL" id="EXJ56376.1"/>
    </source>
</evidence>
<dbReference type="InterPro" id="IPR021858">
    <property type="entry name" value="Fun_TF"/>
</dbReference>
<accession>W9VVY2</accession>
<sequence>MTPTSLLGSGKHDPFAMCSFTSTREDYKLFHFFHNTVTEIVYRFGLAAPLFYLRLVSQQFIHDEAVIQLILALSSYAWSNLFGKDECYERKGLMHKIKGMELVIKKLGHPQSAISDSTIQAAIILSAIEVSINAEVPIRTY</sequence>